<comment type="caution">
    <text evidence="1">The sequence shown here is derived from an EMBL/GenBank/DDBJ whole genome shotgun (WGS) entry which is preliminary data.</text>
</comment>
<organism evidence="1 2">
    <name type="scientific">Reyranella humidisoli</name>
    <dbReference type="NCBI Taxonomy" id="2849149"/>
    <lineage>
        <taxon>Bacteria</taxon>
        <taxon>Pseudomonadati</taxon>
        <taxon>Pseudomonadota</taxon>
        <taxon>Alphaproteobacteria</taxon>
        <taxon>Hyphomicrobiales</taxon>
        <taxon>Reyranellaceae</taxon>
        <taxon>Reyranella</taxon>
    </lineage>
</organism>
<sequence>MKVFSAIAVQSVVEELVPAFERAHGCELDLTWATAPLLQKRLQAGEMADALILNRAVTDALLVSGGIVSGSDTEIASSATAIAVKAGAPKPDISTPEALKRSLLAARAISYTDPAAGGASGIHFAKLLERMGIVAEVNAKTMFPPPSGYSGMFLSTGEADLAVQQVPELLSVPGIEIVGTLPGDLHMVTTFVASIPADSTQPVLAKAFIESLRTADARALFRAKGLEPG</sequence>
<dbReference type="PANTHER" id="PTHR30632:SF11">
    <property type="entry name" value="BLR4797 PROTEIN"/>
    <property type="match status" value="1"/>
</dbReference>
<evidence type="ECO:0000313" key="1">
    <source>
        <dbReference type="EMBL" id="MBU8876725.1"/>
    </source>
</evidence>
<dbReference type="RefSeq" id="WP_216965740.1">
    <property type="nucleotide sequence ID" value="NZ_JAHOPB010000002.1"/>
</dbReference>
<keyword evidence="2" id="KW-1185">Reference proteome</keyword>
<proteinExistence type="predicted"/>
<dbReference type="Proteomes" id="UP000727907">
    <property type="component" value="Unassembled WGS sequence"/>
</dbReference>
<dbReference type="InterPro" id="IPR050682">
    <property type="entry name" value="ModA/WtpA"/>
</dbReference>
<protein>
    <submittedName>
        <fullName evidence="1">Substrate-binding domain-containing protein</fullName>
    </submittedName>
</protein>
<reference evidence="1 2" key="1">
    <citation type="submission" date="2021-06" db="EMBL/GenBank/DDBJ databases">
        <authorList>
            <person name="Lee D.H."/>
        </authorList>
    </citation>
    <scope>NUCLEOTIDE SEQUENCE [LARGE SCALE GENOMIC DNA]</scope>
    <source>
        <strain evidence="1 2">MMS21-HV4-11</strain>
    </source>
</reference>
<name>A0ABS6IRQ6_9HYPH</name>
<evidence type="ECO:0000313" key="2">
    <source>
        <dbReference type="Proteomes" id="UP000727907"/>
    </source>
</evidence>
<gene>
    <name evidence="1" type="ORF">KQ910_23320</name>
</gene>
<accession>A0ABS6IRQ6</accession>
<dbReference type="PANTHER" id="PTHR30632">
    <property type="entry name" value="MOLYBDATE-BINDING PERIPLASMIC PROTEIN"/>
    <property type="match status" value="1"/>
</dbReference>
<dbReference type="Pfam" id="PF13531">
    <property type="entry name" value="SBP_bac_11"/>
    <property type="match status" value="1"/>
</dbReference>
<dbReference type="EMBL" id="JAHOPB010000002">
    <property type="protein sequence ID" value="MBU8876725.1"/>
    <property type="molecule type" value="Genomic_DNA"/>
</dbReference>